<reference evidence="3 4" key="1">
    <citation type="submission" date="2024-02" db="EMBL/GenBank/DDBJ databases">
        <title>Chromosome-scale genome assembly of the rough periwinkle Littorina saxatilis.</title>
        <authorList>
            <person name="De Jode A."/>
            <person name="Faria R."/>
            <person name="Formenti G."/>
            <person name="Sims Y."/>
            <person name="Smith T.P."/>
            <person name="Tracey A."/>
            <person name="Wood J.M.D."/>
            <person name="Zagrodzka Z.B."/>
            <person name="Johannesson K."/>
            <person name="Butlin R.K."/>
            <person name="Leder E.H."/>
        </authorList>
    </citation>
    <scope>NUCLEOTIDE SEQUENCE [LARGE SCALE GENOMIC DNA]</scope>
    <source>
        <strain evidence="3">Snail1</strain>
        <tissue evidence="3">Muscle</tissue>
    </source>
</reference>
<evidence type="ECO:0008006" key="5">
    <source>
        <dbReference type="Google" id="ProtNLM"/>
    </source>
</evidence>
<keyword evidence="2" id="KW-1133">Transmembrane helix</keyword>
<name>A0AAN9BGT2_9CAEN</name>
<dbReference type="AlphaFoldDB" id="A0AAN9BGT2"/>
<keyword evidence="2" id="KW-0812">Transmembrane</keyword>
<evidence type="ECO:0000313" key="3">
    <source>
        <dbReference type="EMBL" id="KAK7105247.1"/>
    </source>
</evidence>
<evidence type="ECO:0000256" key="2">
    <source>
        <dbReference type="SAM" id="Phobius"/>
    </source>
</evidence>
<protein>
    <recommendedName>
        <fullName evidence="5">Ig-like domain-containing protein</fullName>
    </recommendedName>
</protein>
<proteinExistence type="predicted"/>
<evidence type="ECO:0000256" key="1">
    <source>
        <dbReference type="SAM" id="MobiDB-lite"/>
    </source>
</evidence>
<sequence>MVVLFTINNFCNHDPLNHTAVTIKKAFGNHDIVCYFEHPSGRCEEYDQPYCECPSEISRLYRLVIPVDRSDAGVWKWSATNSDKIKDAVVTLVVTYPAEIEEMTFWSKGNPVTSPVVQNSSVTILCSWDKGVPAVTSYLRLLDRRGNELQRTDSSNQKEQINYTVNSVQCDHAGLILCETDGGSLQKNRTLLVECAPKVYSPSKDIIISSPTKDLRVEFSVRSHSVHIMKCCLKKIKESPGVTSKHNTKQLSYSCKRNLTLNGSPPHMTFYLNLTNLTSEMAGSWKLDLFNNIGVGSFVYNISLPQGATTGVPTWISTSEPGGFEFAKTPFGITVISVNVCIILAIIGIAFHLRSRGRRSNAIITNSQRIIPTQANQLAERPLPHEPMVRLADLEAIMRTQQLPLAQSDEPFISHDYEEVKNNIPGAEGGTPLAAAKHPPHTSPIEEDDTYLHPVSSALDVTQNQDEPDLEEHYSLPSNTPAYRSDNLPPMNNAPSSATGLKSVVKARVVRT</sequence>
<organism evidence="3 4">
    <name type="scientific">Littorina saxatilis</name>
    <dbReference type="NCBI Taxonomy" id="31220"/>
    <lineage>
        <taxon>Eukaryota</taxon>
        <taxon>Metazoa</taxon>
        <taxon>Spiralia</taxon>
        <taxon>Lophotrochozoa</taxon>
        <taxon>Mollusca</taxon>
        <taxon>Gastropoda</taxon>
        <taxon>Caenogastropoda</taxon>
        <taxon>Littorinimorpha</taxon>
        <taxon>Littorinoidea</taxon>
        <taxon>Littorinidae</taxon>
        <taxon>Littorina</taxon>
    </lineage>
</organism>
<feature type="region of interest" description="Disordered" evidence="1">
    <location>
        <begin position="425"/>
        <end position="448"/>
    </location>
</feature>
<keyword evidence="2" id="KW-0472">Membrane</keyword>
<keyword evidence="4" id="KW-1185">Reference proteome</keyword>
<evidence type="ECO:0000313" key="4">
    <source>
        <dbReference type="Proteomes" id="UP001374579"/>
    </source>
</evidence>
<dbReference type="EMBL" id="JBAMIC010000007">
    <property type="protein sequence ID" value="KAK7105247.1"/>
    <property type="molecule type" value="Genomic_DNA"/>
</dbReference>
<feature type="transmembrane region" description="Helical" evidence="2">
    <location>
        <begin position="331"/>
        <end position="353"/>
    </location>
</feature>
<dbReference type="Proteomes" id="UP001374579">
    <property type="component" value="Unassembled WGS sequence"/>
</dbReference>
<feature type="region of interest" description="Disordered" evidence="1">
    <location>
        <begin position="462"/>
        <end position="486"/>
    </location>
</feature>
<accession>A0AAN9BGT2</accession>
<comment type="caution">
    <text evidence="3">The sequence shown here is derived from an EMBL/GenBank/DDBJ whole genome shotgun (WGS) entry which is preliminary data.</text>
</comment>
<gene>
    <name evidence="3" type="ORF">V1264_016653</name>
</gene>